<dbReference type="OrthoDB" id="684795at2759"/>
<accession>A0A811Q9I9</accession>
<proteinExistence type="predicted"/>
<dbReference type="PANTHER" id="PTHR33326">
    <property type="entry name" value="OS05G0543800 PROTEIN"/>
    <property type="match status" value="1"/>
</dbReference>
<sequence>MADGADPHRATGAPPRRGTPLHAGDGRTVAPLTAEEGIGLPRPRFGLGNLQPITDRFGPLWEDVAAGPDPASRADVVSRRRRCRCHRRSGAGSQASSSAAPTMDGGARDPGSPARRLPPRGIELQTRWVTNESGQHLMVGIPSHRRQSLLSQASSSAAPSSDHPGPEGRIRVRQSVLYSDRPRHSRPRRLARAEASAVRSSELHSPVMDLPTFEALSLSDPSLSTPETAEMTNVDYAPRSEQEEHTCVVNSSEVNREVMEEALSLSDPQLLPPQTETDEESTDDDCASFPTTGQTEFFFNRPKGLSLSMVLSTPLFITVPNVKEEGPKLYSDVDPKDVQSMVKEYLDARPCMNLRATSYNILAVEDPTLNARAAELGTESQLPNVITGQASVAAAHPRHSMVPTESRHEASAEETILTGIAWMKEEVMLCFKKLIDINRDLAELEDYRLDELQHQCFNVESYDKVYHHYNFTVRMKMPDSADWKVKLYFAEVKEVFRKKYYLCYPLDPNENGQCYACKNQGVEDLRHPAIDLYEIGSPDASCNLWYTDDESDEEAKATRFESDSLDLGVLFGSYV</sequence>
<feature type="domain" description="DUF3615" evidence="2">
    <location>
        <begin position="444"/>
        <end position="528"/>
    </location>
</feature>
<evidence type="ECO:0000259" key="2">
    <source>
        <dbReference type="Pfam" id="PF12274"/>
    </source>
</evidence>
<feature type="region of interest" description="Disordered" evidence="1">
    <location>
        <begin position="146"/>
        <end position="199"/>
    </location>
</feature>
<evidence type="ECO:0000313" key="3">
    <source>
        <dbReference type="EMBL" id="CAD6255935.1"/>
    </source>
</evidence>
<feature type="region of interest" description="Disordered" evidence="1">
    <location>
        <begin position="264"/>
        <end position="286"/>
    </location>
</feature>
<dbReference type="AlphaFoldDB" id="A0A811Q9I9"/>
<evidence type="ECO:0000313" key="4">
    <source>
        <dbReference type="Proteomes" id="UP000604825"/>
    </source>
</evidence>
<protein>
    <recommendedName>
        <fullName evidence="2">DUF3615 domain-containing protein</fullName>
    </recommendedName>
</protein>
<feature type="compositionally biased region" description="Low complexity" evidence="1">
    <location>
        <begin position="90"/>
        <end position="100"/>
    </location>
</feature>
<comment type="caution">
    <text evidence="3">The sequence shown here is derived from an EMBL/GenBank/DDBJ whole genome shotgun (WGS) entry which is preliminary data.</text>
</comment>
<evidence type="ECO:0000256" key="1">
    <source>
        <dbReference type="SAM" id="MobiDB-lite"/>
    </source>
</evidence>
<dbReference type="EMBL" id="CAJGYO010000010">
    <property type="protein sequence ID" value="CAD6255935.1"/>
    <property type="molecule type" value="Genomic_DNA"/>
</dbReference>
<gene>
    <name evidence="3" type="ORF">NCGR_LOCUS39462</name>
</gene>
<organism evidence="3 4">
    <name type="scientific">Miscanthus lutarioriparius</name>
    <dbReference type="NCBI Taxonomy" id="422564"/>
    <lineage>
        <taxon>Eukaryota</taxon>
        <taxon>Viridiplantae</taxon>
        <taxon>Streptophyta</taxon>
        <taxon>Embryophyta</taxon>
        <taxon>Tracheophyta</taxon>
        <taxon>Spermatophyta</taxon>
        <taxon>Magnoliopsida</taxon>
        <taxon>Liliopsida</taxon>
        <taxon>Poales</taxon>
        <taxon>Poaceae</taxon>
        <taxon>PACMAD clade</taxon>
        <taxon>Panicoideae</taxon>
        <taxon>Andropogonodae</taxon>
        <taxon>Andropogoneae</taxon>
        <taxon>Saccharinae</taxon>
        <taxon>Miscanthus</taxon>
    </lineage>
</organism>
<feature type="compositionally biased region" description="Low complexity" evidence="1">
    <location>
        <begin position="264"/>
        <end position="275"/>
    </location>
</feature>
<feature type="compositionally biased region" description="Acidic residues" evidence="1">
    <location>
        <begin position="276"/>
        <end position="286"/>
    </location>
</feature>
<keyword evidence="4" id="KW-1185">Reference proteome</keyword>
<feature type="region of interest" description="Disordered" evidence="1">
    <location>
        <begin position="1"/>
        <end position="44"/>
    </location>
</feature>
<dbReference type="PANTHER" id="PTHR33326:SF14">
    <property type="entry name" value="EXPRESSED PROTEIN"/>
    <property type="match status" value="1"/>
</dbReference>
<dbReference type="InterPro" id="IPR022059">
    <property type="entry name" value="DUF3615"/>
</dbReference>
<reference evidence="3" key="1">
    <citation type="submission" date="2020-10" db="EMBL/GenBank/DDBJ databases">
        <authorList>
            <person name="Han B."/>
            <person name="Lu T."/>
            <person name="Zhao Q."/>
            <person name="Huang X."/>
            <person name="Zhao Y."/>
        </authorList>
    </citation>
    <scope>NUCLEOTIDE SEQUENCE</scope>
</reference>
<name>A0A811Q9I9_9POAL</name>
<dbReference type="Pfam" id="PF12274">
    <property type="entry name" value="DUF3615"/>
    <property type="match status" value="1"/>
</dbReference>
<feature type="region of interest" description="Disordered" evidence="1">
    <location>
        <begin position="85"/>
        <end position="121"/>
    </location>
</feature>
<feature type="compositionally biased region" description="Low complexity" evidence="1">
    <location>
        <begin position="148"/>
        <end position="163"/>
    </location>
</feature>
<dbReference type="Proteomes" id="UP000604825">
    <property type="component" value="Unassembled WGS sequence"/>
</dbReference>